<evidence type="ECO:0000313" key="9">
    <source>
        <dbReference type="EMBL" id="MDQ8207778.1"/>
    </source>
</evidence>
<protein>
    <submittedName>
        <fullName evidence="9">NTP transferase domain-containing protein</fullName>
    </submittedName>
</protein>
<dbReference type="InterPro" id="IPR025877">
    <property type="entry name" value="MobA-like_NTP_Trfase"/>
</dbReference>
<accession>A0ABU1AUC9</accession>
<dbReference type="Proteomes" id="UP001225316">
    <property type="component" value="Unassembled WGS sequence"/>
</dbReference>
<evidence type="ECO:0000256" key="1">
    <source>
        <dbReference type="ARBA" id="ARBA00022490"/>
    </source>
</evidence>
<dbReference type="RefSeq" id="WP_308950056.1">
    <property type="nucleotide sequence ID" value="NZ_JARXHW010000019.1"/>
</dbReference>
<organism evidence="9 10">
    <name type="scientific">Thalassobacterium maritimum</name>
    <dbReference type="NCBI Taxonomy" id="3041265"/>
    <lineage>
        <taxon>Bacteria</taxon>
        <taxon>Pseudomonadati</taxon>
        <taxon>Verrucomicrobiota</taxon>
        <taxon>Opitutia</taxon>
        <taxon>Puniceicoccales</taxon>
        <taxon>Coraliomargaritaceae</taxon>
        <taxon>Thalassobacterium</taxon>
    </lineage>
</organism>
<evidence type="ECO:0000256" key="3">
    <source>
        <dbReference type="ARBA" id="ARBA00022723"/>
    </source>
</evidence>
<dbReference type="SUPFAM" id="SSF53448">
    <property type="entry name" value="Nucleotide-diphospho-sugar transferases"/>
    <property type="match status" value="1"/>
</dbReference>
<evidence type="ECO:0000256" key="2">
    <source>
        <dbReference type="ARBA" id="ARBA00022679"/>
    </source>
</evidence>
<evidence type="ECO:0000259" key="8">
    <source>
        <dbReference type="Pfam" id="PF12804"/>
    </source>
</evidence>
<name>A0ABU1AUC9_9BACT</name>
<evidence type="ECO:0000256" key="6">
    <source>
        <dbReference type="ARBA" id="ARBA00023134"/>
    </source>
</evidence>
<dbReference type="PANTHER" id="PTHR19136:SF81">
    <property type="entry name" value="MOLYBDENUM COFACTOR GUANYLYLTRANSFERASE"/>
    <property type="match status" value="1"/>
</dbReference>
<dbReference type="InterPro" id="IPR013482">
    <property type="entry name" value="Molybde_CF_guanTrfase"/>
</dbReference>
<keyword evidence="7" id="KW-0501">Molybdenum cofactor biosynthesis</keyword>
<keyword evidence="4" id="KW-0547">Nucleotide-binding</keyword>
<dbReference type="CDD" id="cd02503">
    <property type="entry name" value="MobA"/>
    <property type="match status" value="1"/>
</dbReference>
<feature type="domain" description="MobA-like NTP transferase" evidence="8">
    <location>
        <begin position="7"/>
        <end position="156"/>
    </location>
</feature>
<dbReference type="EMBL" id="JARXHW010000019">
    <property type="protein sequence ID" value="MDQ8207778.1"/>
    <property type="molecule type" value="Genomic_DNA"/>
</dbReference>
<keyword evidence="10" id="KW-1185">Reference proteome</keyword>
<evidence type="ECO:0000256" key="5">
    <source>
        <dbReference type="ARBA" id="ARBA00022842"/>
    </source>
</evidence>
<keyword evidence="3" id="KW-0479">Metal-binding</keyword>
<evidence type="ECO:0000313" key="10">
    <source>
        <dbReference type="Proteomes" id="UP001225316"/>
    </source>
</evidence>
<keyword evidence="5" id="KW-0460">Magnesium</keyword>
<keyword evidence="1" id="KW-0963">Cytoplasm</keyword>
<dbReference type="InterPro" id="IPR029044">
    <property type="entry name" value="Nucleotide-diphossugar_trans"/>
</dbReference>
<dbReference type="PANTHER" id="PTHR19136">
    <property type="entry name" value="MOLYBDENUM COFACTOR GUANYLYLTRANSFERASE"/>
    <property type="match status" value="1"/>
</dbReference>
<dbReference type="Pfam" id="PF12804">
    <property type="entry name" value="NTP_transf_3"/>
    <property type="match status" value="1"/>
</dbReference>
<keyword evidence="6" id="KW-0342">GTP-binding</keyword>
<evidence type="ECO:0000256" key="4">
    <source>
        <dbReference type="ARBA" id="ARBA00022741"/>
    </source>
</evidence>
<keyword evidence="2 9" id="KW-0808">Transferase</keyword>
<reference evidence="9 10" key="1">
    <citation type="submission" date="2023-04" db="EMBL/GenBank/DDBJ databases">
        <title>A novel bacteria isolated from coastal sediment.</title>
        <authorList>
            <person name="Liu X.-J."/>
            <person name="Du Z.-J."/>
        </authorList>
    </citation>
    <scope>NUCLEOTIDE SEQUENCE [LARGE SCALE GENOMIC DNA]</scope>
    <source>
        <strain evidence="9 10">SDUM461003</strain>
    </source>
</reference>
<dbReference type="Gene3D" id="3.90.550.10">
    <property type="entry name" value="Spore Coat Polysaccharide Biosynthesis Protein SpsA, Chain A"/>
    <property type="match status" value="1"/>
</dbReference>
<gene>
    <name evidence="9" type="ORF">QEH52_09670</name>
</gene>
<sequence length="203" mass="22089">MPLPIYGLVLVGGQSQRMGRDKALLRYGDGGTQLERTAALLQRTCEQVYISQRTGQAFPCPTGSSAIYDCVDGVKGPLAGILSAMRTHPNAHWLVLACDLPYLQTAALTKLIDAFRQETPQLTAYRSSYDGLPEPLCAIYPSGSDAGLLALAQELGKSCPRKLLIVQKAALIEQDDPRSLDNINTAEEYEHSKTELSSVQRSH</sequence>
<comment type="caution">
    <text evidence="9">The sequence shown here is derived from an EMBL/GenBank/DDBJ whole genome shotgun (WGS) entry which is preliminary data.</text>
</comment>
<evidence type="ECO:0000256" key="7">
    <source>
        <dbReference type="ARBA" id="ARBA00023150"/>
    </source>
</evidence>
<dbReference type="GO" id="GO:0016740">
    <property type="term" value="F:transferase activity"/>
    <property type="evidence" value="ECO:0007669"/>
    <property type="project" value="UniProtKB-KW"/>
</dbReference>
<proteinExistence type="predicted"/>